<dbReference type="EMBL" id="JBHSIM010000012">
    <property type="protein sequence ID" value="MFC4831969.1"/>
    <property type="molecule type" value="Genomic_DNA"/>
</dbReference>
<accession>A0ABV9REH1</accession>
<dbReference type="RefSeq" id="WP_274188783.1">
    <property type="nucleotide sequence ID" value="NZ_BAABHN010000012.1"/>
</dbReference>
<gene>
    <name evidence="1" type="ORF">ACFPEL_06060</name>
</gene>
<comment type="caution">
    <text evidence="1">The sequence shown here is derived from an EMBL/GenBank/DDBJ whole genome shotgun (WGS) entry which is preliminary data.</text>
</comment>
<keyword evidence="2" id="KW-1185">Reference proteome</keyword>
<evidence type="ECO:0000313" key="1">
    <source>
        <dbReference type="EMBL" id="MFC4831969.1"/>
    </source>
</evidence>
<sequence length="98" mass="9648">MPDLVLGPAALEQARTAVAAEARRVGAMVDQVVVPRAGLGDLASAGAMVGALGEVVRVLDGELAAAGSRLDGLDRALDAALTAIQADDRDAAASLSAA</sequence>
<name>A0ABV9REH1_9PSEU</name>
<evidence type="ECO:0000313" key="2">
    <source>
        <dbReference type="Proteomes" id="UP001595909"/>
    </source>
</evidence>
<organism evidence="1 2">
    <name type="scientific">Actinomycetospora chibensis</name>
    <dbReference type="NCBI Taxonomy" id="663606"/>
    <lineage>
        <taxon>Bacteria</taxon>
        <taxon>Bacillati</taxon>
        <taxon>Actinomycetota</taxon>
        <taxon>Actinomycetes</taxon>
        <taxon>Pseudonocardiales</taxon>
        <taxon>Pseudonocardiaceae</taxon>
        <taxon>Actinomycetospora</taxon>
    </lineage>
</organism>
<protein>
    <recommendedName>
        <fullName evidence="3">Excreted virulence factor EspC, type VII ESX diderm</fullName>
    </recommendedName>
</protein>
<reference evidence="2" key="1">
    <citation type="journal article" date="2019" name="Int. J. Syst. Evol. Microbiol.">
        <title>The Global Catalogue of Microorganisms (GCM) 10K type strain sequencing project: providing services to taxonomists for standard genome sequencing and annotation.</title>
        <authorList>
            <consortium name="The Broad Institute Genomics Platform"/>
            <consortium name="The Broad Institute Genome Sequencing Center for Infectious Disease"/>
            <person name="Wu L."/>
            <person name="Ma J."/>
        </authorList>
    </citation>
    <scope>NUCLEOTIDE SEQUENCE [LARGE SCALE GENOMIC DNA]</scope>
    <source>
        <strain evidence="2">CCUG 50347</strain>
    </source>
</reference>
<dbReference type="Proteomes" id="UP001595909">
    <property type="component" value="Unassembled WGS sequence"/>
</dbReference>
<evidence type="ECO:0008006" key="3">
    <source>
        <dbReference type="Google" id="ProtNLM"/>
    </source>
</evidence>
<proteinExistence type="predicted"/>